<sequence>MAPLSAAGADVEAFLRVARASFVELQAAWDAADLRALASITTEELLAELREQLEVRGPGPNRTEVLALEARLLGLDEVGDGLVASVEFSGWIRERLEERAAPFRELWLLANLKSAGRGWQIARVQALS</sequence>
<evidence type="ECO:0000259" key="1">
    <source>
        <dbReference type="SMART" id="SM00978"/>
    </source>
</evidence>
<dbReference type="SUPFAM" id="SSF54427">
    <property type="entry name" value="NTF2-like"/>
    <property type="match status" value="1"/>
</dbReference>
<dbReference type="SMART" id="SM00978">
    <property type="entry name" value="Tim44"/>
    <property type="match status" value="1"/>
</dbReference>
<evidence type="ECO:0000313" key="3">
    <source>
        <dbReference type="Proteomes" id="UP000295106"/>
    </source>
</evidence>
<feature type="domain" description="Tim44-like" evidence="1">
    <location>
        <begin position="5"/>
        <end position="126"/>
    </location>
</feature>
<name>A0A4R2M9J4_RUBGE</name>
<organism evidence="2 3">
    <name type="scientific">Rubrivivax gelatinosus</name>
    <name type="common">Rhodocyclus gelatinosus</name>
    <name type="synonym">Rhodopseudomonas gelatinosa</name>
    <dbReference type="NCBI Taxonomy" id="28068"/>
    <lineage>
        <taxon>Bacteria</taxon>
        <taxon>Pseudomonadati</taxon>
        <taxon>Pseudomonadota</taxon>
        <taxon>Betaproteobacteria</taxon>
        <taxon>Burkholderiales</taxon>
        <taxon>Sphaerotilaceae</taxon>
        <taxon>Rubrivivax</taxon>
    </lineage>
</organism>
<comment type="caution">
    <text evidence="2">The sequence shown here is derived from an EMBL/GenBank/DDBJ whole genome shotgun (WGS) entry which is preliminary data.</text>
</comment>
<dbReference type="PANTHER" id="PTHR41542:SF1">
    <property type="entry name" value="BLL5807 PROTEIN"/>
    <property type="match status" value="1"/>
</dbReference>
<dbReference type="InterPro" id="IPR007379">
    <property type="entry name" value="Tim44-like_dom"/>
</dbReference>
<proteinExistence type="predicted"/>
<dbReference type="PANTHER" id="PTHR41542">
    <property type="entry name" value="BLL5807 PROTEIN"/>
    <property type="match status" value="1"/>
</dbReference>
<dbReference type="RefSeq" id="WP_242478509.1">
    <property type="nucleotide sequence ID" value="NZ_CP181386.1"/>
</dbReference>
<dbReference type="Proteomes" id="UP000295106">
    <property type="component" value="Unassembled WGS sequence"/>
</dbReference>
<protein>
    <recommendedName>
        <fullName evidence="1">Tim44-like domain-containing protein</fullName>
    </recommendedName>
</protein>
<dbReference type="GeneID" id="99686548"/>
<dbReference type="InterPro" id="IPR032710">
    <property type="entry name" value="NTF2-like_dom_sf"/>
</dbReference>
<accession>A0A4R2M9J4</accession>
<gene>
    <name evidence="2" type="ORF">EV684_11057</name>
</gene>
<dbReference type="EMBL" id="SLXD01000010">
    <property type="protein sequence ID" value="TCP01127.1"/>
    <property type="molecule type" value="Genomic_DNA"/>
</dbReference>
<dbReference type="Pfam" id="PF04280">
    <property type="entry name" value="Tim44"/>
    <property type="match status" value="1"/>
</dbReference>
<reference evidence="2 3" key="1">
    <citation type="submission" date="2019-03" db="EMBL/GenBank/DDBJ databases">
        <title>Genomic Encyclopedia of Type Strains, Phase IV (KMG-IV): sequencing the most valuable type-strain genomes for metagenomic binning, comparative biology and taxonomic classification.</title>
        <authorList>
            <person name="Goeker M."/>
        </authorList>
    </citation>
    <scope>NUCLEOTIDE SEQUENCE [LARGE SCALE GENOMIC DNA]</scope>
    <source>
        <strain evidence="2 3">DSM 1709</strain>
    </source>
</reference>
<evidence type="ECO:0000313" key="2">
    <source>
        <dbReference type="EMBL" id="TCP01127.1"/>
    </source>
</evidence>
<dbReference type="AlphaFoldDB" id="A0A4R2M9J4"/>